<dbReference type="PROSITE" id="PS51257">
    <property type="entry name" value="PROKAR_LIPOPROTEIN"/>
    <property type="match status" value="1"/>
</dbReference>
<name>A0A136LYU8_9BACT</name>
<dbReference type="STRING" id="1617426.TR69_WS6001000861"/>
<accession>A0A136LYU8</accession>
<evidence type="ECO:0000313" key="2">
    <source>
        <dbReference type="Proteomes" id="UP000070457"/>
    </source>
</evidence>
<organism evidence="1 2">
    <name type="scientific">candidate division WS6 bacterium OLB20</name>
    <dbReference type="NCBI Taxonomy" id="1617426"/>
    <lineage>
        <taxon>Bacteria</taxon>
        <taxon>Candidatus Dojkabacteria</taxon>
    </lineage>
</organism>
<sequence>MKKRISSYLLATAACLILILTVPVFAPVVRAIGNWVASGNDIFYTGGNVGIGLTDPGYLLEGNNGTSGGFAIDQGILGGDATLEFLTEDVNGDQTTRLMIRGANDYADLEMYGGPYGSEVNGFLFDGATGFTGLGRFTGTASGSTTPLGRVHIKEGGSPALTFEDEDALTNQKLFRIGITSGALNFHSLYDSGAWQKTPMRLYYNGDVCIGNC</sequence>
<dbReference type="EMBL" id="JYNZ01000003">
    <property type="protein sequence ID" value="KXK26840.1"/>
    <property type="molecule type" value="Genomic_DNA"/>
</dbReference>
<dbReference type="Proteomes" id="UP000070457">
    <property type="component" value="Unassembled WGS sequence"/>
</dbReference>
<proteinExistence type="predicted"/>
<comment type="caution">
    <text evidence="1">The sequence shown here is derived from an EMBL/GenBank/DDBJ whole genome shotgun (WGS) entry which is preliminary data.</text>
</comment>
<protein>
    <submittedName>
        <fullName evidence="1">Uncharacterized protein</fullName>
    </submittedName>
</protein>
<evidence type="ECO:0000313" key="1">
    <source>
        <dbReference type="EMBL" id="KXK26840.1"/>
    </source>
</evidence>
<gene>
    <name evidence="1" type="ORF">TR69_WS6001000861</name>
</gene>
<reference evidence="1 2" key="1">
    <citation type="submission" date="2015-02" db="EMBL/GenBank/DDBJ databases">
        <title>Improved understanding of the partial-nitritation anammox process through 23 genomes representing the majority of the microbial community.</title>
        <authorList>
            <person name="Speth D.R."/>
            <person name="In T Zandt M."/>
            <person name="Guerrero Cruz S."/>
            <person name="Jetten M.S."/>
            <person name="Dutilh B.E."/>
        </authorList>
    </citation>
    <scope>NUCLEOTIDE SEQUENCE [LARGE SCALE GENOMIC DNA]</scope>
    <source>
        <strain evidence="1">OLB20</strain>
    </source>
</reference>
<dbReference type="AlphaFoldDB" id="A0A136LYU8"/>